<keyword evidence="4" id="KW-0547">Nucleotide-binding</keyword>
<feature type="domain" description="Poly(A) polymerase catalytic subunit" evidence="9">
    <location>
        <begin position="66"/>
        <end position="195"/>
    </location>
</feature>
<keyword evidence="6" id="KW-0946">Virion</keyword>
<keyword evidence="2" id="KW-0507">mRNA processing</keyword>
<accession>A0A6C0HT25</accession>
<sequence length="533" mass="62806">MKKKNNRRNNEENGKENKKGFNTSLCEKGMTFEECELAILRNAVDESESMRDNQVKNTEDIQKLLNIVEDFIIERKLLLYGGTAINNILPKYAQFYNRDIEIPDYDFYSPDALKDAKDLANIFYKEGYVEVEAKAGMHMGTFKVFVNFIPIADITQMHEIIYGELLKDAIIISRMYYTPPNYLRMSMYLELSRPSGDVSRWEKVLKRLNLLNEYYPFKPKNNCVSLDFHTDKPNNSNKMIDLYIETRENLINQGVIFFGGYAASLYSKYMPSNIKTVLSKYPDFDVLSDEPDKCALILKEHLTRADFKKITIIPHEEIGEIIPYHNEVRVDGKTIAFIFKPIACHSYNKLYIKQKEINVATIDTILAFYLSFLYVNLKYYDKDRIICMAKFLFDLEQHNRLSQKGLLKRFTISCYGNQPSIEDIRAEKAEKYKELIKNRNSKEYEMWFLKYSPHKNKNIGNKKNEIVMSKNDGSFEVTDKELEWSEKVFKKKEKKKLKKEKNHKSIKKRERSFIEKFIGTPKTKKNRKSDFLF</sequence>
<evidence type="ECO:0000313" key="10">
    <source>
        <dbReference type="EMBL" id="QHT83669.1"/>
    </source>
</evidence>
<evidence type="ECO:0000256" key="8">
    <source>
        <dbReference type="SAM" id="MobiDB-lite"/>
    </source>
</evidence>
<feature type="region of interest" description="Disordered" evidence="8">
    <location>
        <begin position="1"/>
        <end position="20"/>
    </location>
</feature>
<evidence type="ECO:0000256" key="3">
    <source>
        <dbReference type="ARBA" id="ARBA00022679"/>
    </source>
</evidence>
<reference evidence="10" key="1">
    <citation type="journal article" date="2020" name="Nature">
        <title>Giant virus diversity and host interactions through global metagenomics.</title>
        <authorList>
            <person name="Schulz F."/>
            <person name="Roux S."/>
            <person name="Paez-Espino D."/>
            <person name="Jungbluth S."/>
            <person name="Walsh D.A."/>
            <person name="Denef V.J."/>
            <person name="McMahon K.D."/>
            <person name="Konstantinidis K.T."/>
            <person name="Eloe-Fadrosh E.A."/>
            <person name="Kyrpides N.C."/>
            <person name="Woyke T."/>
        </authorList>
    </citation>
    <scope>NUCLEOTIDE SEQUENCE</scope>
    <source>
        <strain evidence="10">GVMAG-M-3300023184-168</strain>
    </source>
</reference>
<evidence type="ECO:0000256" key="2">
    <source>
        <dbReference type="ARBA" id="ARBA00022664"/>
    </source>
</evidence>
<evidence type="ECO:0000259" key="9">
    <source>
        <dbReference type="Pfam" id="PF19244"/>
    </source>
</evidence>
<dbReference type="GO" id="GO:0044423">
    <property type="term" value="C:virion component"/>
    <property type="evidence" value="ECO:0007669"/>
    <property type="project" value="UniProtKB-KW"/>
</dbReference>
<dbReference type="AlphaFoldDB" id="A0A6C0HT25"/>
<evidence type="ECO:0000256" key="5">
    <source>
        <dbReference type="ARBA" id="ARBA00022840"/>
    </source>
</evidence>
<dbReference type="Pfam" id="PF19244">
    <property type="entry name" value="Poly_A_pol_cat"/>
    <property type="match status" value="1"/>
</dbReference>
<dbReference type="GO" id="GO:0016740">
    <property type="term" value="F:transferase activity"/>
    <property type="evidence" value="ECO:0007669"/>
    <property type="project" value="UniProtKB-KW"/>
</dbReference>
<comment type="subcellular location">
    <subcellularLocation>
        <location evidence="1">Virion</location>
    </subcellularLocation>
</comment>
<organism evidence="10">
    <name type="scientific">viral metagenome</name>
    <dbReference type="NCBI Taxonomy" id="1070528"/>
    <lineage>
        <taxon>unclassified sequences</taxon>
        <taxon>metagenomes</taxon>
        <taxon>organismal metagenomes</taxon>
    </lineage>
</organism>
<feature type="compositionally biased region" description="Basic and acidic residues" evidence="8">
    <location>
        <begin position="8"/>
        <end position="19"/>
    </location>
</feature>
<dbReference type="GO" id="GO:0006397">
    <property type="term" value="P:mRNA processing"/>
    <property type="evidence" value="ECO:0007669"/>
    <property type="project" value="UniProtKB-KW"/>
</dbReference>
<keyword evidence="7" id="KW-0804">Transcription</keyword>
<evidence type="ECO:0000256" key="4">
    <source>
        <dbReference type="ARBA" id="ARBA00022741"/>
    </source>
</evidence>
<dbReference type="InterPro" id="IPR045355">
    <property type="entry name" value="PolyA_pol_cat_su"/>
</dbReference>
<keyword evidence="3" id="KW-0808">Transferase</keyword>
<protein>
    <recommendedName>
        <fullName evidence="9">Poly(A) polymerase catalytic subunit domain-containing protein</fullName>
    </recommendedName>
</protein>
<evidence type="ECO:0000256" key="1">
    <source>
        <dbReference type="ARBA" id="ARBA00004328"/>
    </source>
</evidence>
<evidence type="ECO:0000256" key="7">
    <source>
        <dbReference type="ARBA" id="ARBA00023163"/>
    </source>
</evidence>
<dbReference type="GO" id="GO:0005524">
    <property type="term" value="F:ATP binding"/>
    <property type="evidence" value="ECO:0007669"/>
    <property type="project" value="UniProtKB-KW"/>
</dbReference>
<keyword evidence="5" id="KW-0067">ATP-binding</keyword>
<proteinExistence type="predicted"/>
<name>A0A6C0HT25_9ZZZZ</name>
<dbReference type="EMBL" id="MN740010">
    <property type="protein sequence ID" value="QHT83669.1"/>
    <property type="molecule type" value="Genomic_DNA"/>
</dbReference>
<evidence type="ECO:0000256" key="6">
    <source>
        <dbReference type="ARBA" id="ARBA00022844"/>
    </source>
</evidence>